<organism evidence="1 2">
    <name type="scientific">Tianweitania populi</name>
    <dbReference type="NCBI Taxonomy" id="1607949"/>
    <lineage>
        <taxon>Bacteria</taxon>
        <taxon>Pseudomonadati</taxon>
        <taxon>Pseudomonadota</taxon>
        <taxon>Alphaproteobacteria</taxon>
        <taxon>Hyphomicrobiales</taxon>
        <taxon>Phyllobacteriaceae</taxon>
        <taxon>Tianweitania</taxon>
    </lineage>
</organism>
<evidence type="ECO:0000313" key="1">
    <source>
        <dbReference type="EMBL" id="GHD16396.1"/>
    </source>
</evidence>
<dbReference type="AlphaFoldDB" id="A0A8J3DR29"/>
<gene>
    <name evidence="1" type="ORF">GCM10016234_24470</name>
</gene>
<evidence type="ECO:0000313" key="2">
    <source>
        <dbReference type="Proteomes" id="UP000630142"/>
    </source>
</evidence>
<reference evidence="1" key="2">
    <citation type="submission" date="2020-09" db="EMBL/GenBank/DDBJ databases">
        <authorList>
            <person name="Sun Q."/>
            <person name="Kim S."/>
        </authorList>
    </citation>
    <scope>NUCLEOTIDE SEQUENCE</scope>
    <source>
        <strain evidence="1">KCTC 42249</strain>
    </source>
</reference>
<sequence length="133" mass="14206">MAQGLESPETIEAIVGTPVREEETQAAADPGKVIAAIDKSADNISTVRKTTTLDQVEIVFLADSASTEGGPPDAIQAKLTERDADIQRLRQEIEGSAMLYHALNSRQVLLRDVVAVEFSDSKAVIYAAAKPAQ</sequence>
<accession>A0A8J3DR29</accession>
<keyword evidence="2" id="KW-1185">Reference proteome</keyword>
<reference evidence="1" key="1">
    <citation type="journal article" date="2014" name="Int. J. Syst. Evol. Microbiol.">
        <title>Complete genome sequence of Corynebacterium casei LMG S-19264T (=DSM 44701T), isolated from a smear-ripened cheese.</title>
        <authorList>
            <consortium name="US DOE Joint Genome Institute (JGI-PGF)"/>
            <person name="Walter F."/>
            <person name="Albersmeier A."/>
            <person name="Kalinowski J."/>
            <person name="Ruckert C."/>
        </authorList>
    </citation>
    <scope>NUCLEOTIDE SEQUENCE</scope>
    <source>
        <strain evidence="1">KCTC 42249</strain>
    </source>
</reference>
<proteinExistence type="predicted"/>
<name>A0A8J3DR29_9HYPH</name>
<dbReference type="EMBL" id="BMZQ01000002">
    <property type="protein sequence ID" value="GHD16396.1"/>
    <property type="molecule type" value="Genomic_DNA"/>
</dbReference>
<protein>
    <submittedName>
        <fullName evidence="1">Uncharacterized protein</fullName>
    </submittedName>
</protein>
<dbReference type="Proteomes" id="UP000630142">
    <property type="component" value="Unassembled WGS sequence"/>
</dbReference>
<comment type="caution">
    <text evidence="1">The sequence shown here is derived from an EMBL/GenBank/DDBJ whole genome shotgun (WGS) entry which is preliminary data.</text>
</comment>